<sequence>MKKLIIITLIVCFSCQKKRTIDPCVEIEKKYDSILSSNETFKNDPIYKFYSILEKETGKSTDSLLIQDYRDLAGKDSLINLYVWDRIHSINQNITTNNVYELFKGTFLLKPNHNKKYAQATKIIVDRDSVYIYKYDKLIISDKFTLINSSNKYIKGKIILKNYRLYLDGAIKSKLLIQIDDNGCMDCEQLQFYKTK</sequence>
<dbReference type="Proteomes" id="UP000321578">
    <property type="component" value="Unassembled WGS sequence"/>
</dbReference>
<evidence type="ECO:0000313" key="2">
    <source>
        <dbReference type="Proteomes" id="UP000321578"/>
    </source>
</evidence>
<gene>
    <name evidence="1" type="ORF">ESY86_02710</name>
</gene>
<name>A0A5C6ZKW9_9FLAO</name>
<comment type="caution">
    <text evidence="1">The sequence shown here is derived from an EMBL/GenBank/DDBJ whole genome shotgun (WGS) entry which is preliminary data.</text>
</comment>
<keyword evidence="2" id="KW-1185">Reference proteome</keyword>
<reference evidence="1 2" key="1">
    <citation type="submission" date="2019-08" db="EMBL/GenBank/DDBJ databases">
        <title>Genomes of Subsaximicrobium wynnwilliamsii strains.</title>
        <authorList>
            <person name="Bowman J.P."/>
        </authorList>
    </citation>
    <scope>NUCLEOTIDE SEQUENCE [LARGE SCALE GENOMIC DNA]</scope>
    <source>
        <strain evidence="1 2">2-80-2</strain>
    </source>
</reference>
<protein>
    <submittedName>
        <fullName evidence="1">Uncharacterized protein</fullName>
    </submittedName>
</protein>
<proteinExistence type="predicted"/>
<organism evidence="1 2">
    <name type="scientific">Subsaximicrobium wynnwilliamsii</name>
    <dbReference type="NCBI Taxonomy" id="291179"/>
    <lineage>
        <taxon>Bacteria</taxon>
        <taxon>Pseudomonadati</taxon>
        <taxon>Bacteroidota</taxon>
        <taxon>Flavobacteriia</taxon>
        <taxon>Flavobacteriales</taxon>
        <taxon>Flavobacteriaceae</taxon>
        <taxon>Subsaximicrobium</taxon>
    </lineage>
</organism>
<dbReference type="RefSeq" id="WP_147084988.1">
    <property type="nucleotide sequence ID" value="NZ_VORM01000001.1"/>
</dbReference>
<dbReference type="EMBL" id="VORO01000002">
    <property type="protein sequence ID" value="TXD90887.1"/>
    <property type="molecule type" value="Genomic_DNA"/>
</dbReference>
<dbReference type="OrthoDB" id="1449620at2"/>
<dbReference type="AlphaFoldDB" id="A0A5C6ZKW9"/>
<accession>A0A5C6ZKW9</accession>
<evidence type="ECO:0000313" key="1">
    <source>
        <dbReference type="EMBL" id="TXD90887.1"/>
    </source>
</evidence>